<dbReference type="PRINTS" id="PR00367">
    <property type="entry name" value="ETHRSPELEMNT"/>
</dbReference>
<dbReference type="EMBL" id="EQ974026">
    <property type="protein sequence ID" value="EEF35295.1"/>
    <property type="molecule type" value="Genomic_DNA"/>
</dbReference>
<dbReference type="InterPro" id="IPR016177">
    <property type="entry name" value="DNA-bd_dom_sf"/>
</dbReference>
<dbReference type="CDD" id="cd00018">
    <property type="entry name" value="AP2"/>
    <property type="match status" value="1"/>
</dbReference>
<evidence type="ECO:0000256" key="1">
    <source>
        <dbReference type="ARBA" id="ARBA00004123"/>
    </source>
</evidence>
<feature type="compositionally biased region" description="Pro residues" evidence="7">
    <location>
        <begin position="86"/>
        <end position="102"/>
    </location>
</feature>
<evidence type="ECO:0000313" key="9">
    <source>
        <dbReference type="EMBL" id="EEF35295.1"/>
    </source>
</evidence>
<sequence>MENLPSLLYRNPKRSTRQSSKYLGVRRRQWGRYAAEIRNPYTKERHWLGTFDTAEEAAVAYDLSSISFSGIERARTNFYYPFLTPTSPPPSLPLPPPPPPSPEMEDGEQVSMEINETAIQDSNDDDESMVIATILQSFYQSTNCSSFYP</sequence>
<protein>
    <submittedName>
        <fullName evidence="9">DNA binding protein, putative</fullName>
    </submittedName>
</protein>
<dbReference type="Gene3D" id="3.30.730.10">
    <property type="entry name" value="AP2/ERF domain"/>
    <property type="match status" value="1"/>
</dbReference>
<keyword evidence="4" id="KW-0238">DNA-binding</keyword>
<comment type="subcellular location">
    <subcellularLocation>
        <location evidence="1">Nucleus</location>
    </subcellularLocation>
</comment>
<dbReference type="GO" id="GO:0005634">
    <property type="term" value="C:nucleus"/>
    <property type="evidence" value="ECO:0007669"/>
    <property type="project" value="UniProtKB-SubCell"/>
</dbReference>
<dbReference type="Proteomes" id="UP000008311">
    <property type="component" value="Unassembled WGS sequence"/>
</dbReference>
<organism evidence="9 10">
    <name type="scientific">Ricinus communis</name>
    <name type="common">Castor bean</name>
    <dbReference type="NCBI Taxonomy" id="3988"/>
    <lineage>
        <taxon>Eukaryota</taxon>
        <taxon>Viridiplantae</taxon>
        <taxon>Streptophyta</taxon>
        <taxon>Embryophyta</taxon>
        <taxon>Tracheophyta</taxon>
        <taxon>Spermatophyta</taxon>
        <taxon>Magnoliopsida</taxon>
        <taxon>eudicotyledons</taxon>
        <taxon>Gunneridae</taxon>
        <taxon>Pentapetalae</taxon>
        <taxon>rosids</taxon>
        <taxon>fabids</taxon>
        <taxon>Malpighiales</taxon>
        <taxon>Euphorbiaceae</taxon>
        <taxon>Acalyphoideae</taxon>
        <taxon>Acalypheae</taxon>
        <taxon>Ricinus</taxon>
    </lineage>
</organism>
<dbReference type="GO" id="GO:0003677">
    <property type="term" value="F:DNA binding"/>
    <property type="evidence" value="ECO:0007669"/>
    <property type="project" value="UniProtKB-KW"/>
</dbReference>
<dbReference type="PANTHER" id="PTHR31677">
    <property type="entry name" value="AP2 DOMAIN CLASS TRANSCRIPTION FACTOR"/>
    <property type="match status" value="1"/>
</dbReference>
<dbReference type="InterPro" id="IPR036955">
    <property type="entry name" value="AP2/ERF_dom_sf"/>
</dbReference>
<feature type="region of interest" description="Disordered" evidence="7">
    <location>
        <begin position="86"/>
        <end position="108"/>
    </location>
</feature>
<dbReference type="eggNOG" id="ENOG502S250">
    <property type="taxonomic scope" value="Eukaryota"/>
</dbReference>
<gene>
    <name evidence="9" type="ORF">RCOM_0298490</name>
</gene>
<reference evidence="10" key="1">
    <citation type="journal article" date="2010" name="Nat. Biotechnol.">
        <title>Draft genome sequence of the oilseed species Ricinus communis.</title>
        <authorList>
            <person name="Chan A.P."/>
            <person name="Crabtree J."/>
            <person name="Zhao Q."/>
            <person name="Lorenzi H."/>
            <person name="Orvis J."/>
            <person name="Puiu D."/>
            <person name="Melake-Berhan A."/>
            <person name="Jones K.M."/>
            <person name="Redman J."/>
            <person name="Chen G."/>
            <person name="Cahoon E.B."/>
            <person name="Gedil M."/>
            <person name="Stanke M."/>
            <person name="Haas B.J."/>
            <person name="Wortman J.R."/>
            <person name="Fraser-Liggett C.M."/>
            <person name="Ravel J."/>
            <person name="Rabinowicz P.D."/>
        </authorList>
    </citation>
    <scope>NUCLEOTIDE SEQUENCE [LARGE SCALE GENOMIC DNA]</scope>
    <source>
        <strain evidence="10">cv. Hale</strain>
    </source>
</reference>
<evidence type="ECO:0000256" key="2">
    <source>
        <dbReference type="ARBA" id="ARBA00022745"/>
    </source>
</evidence>
<evidence type="ECO:0000256" key="5">
    <source>
        <dbReference type="ARBA" id="ARBA00023163"/>
    </source>
</evidence>
<evidence type="ECO:0000313" key="10">
    <source>
        <dbReference type="Proteomes" id="UP000008311"/>
    </source>
</evidence>
<dbReference type="Pfam" id="PF00847">
    <property type="entry name" value="AP2"/>
    <property type="match status" value="1"/>
</dbReference>
<evidence type="ECO:0000256" key="4">
    <source>
        <dbReference type="ARBA" id="ARBA00023125"/>
    </source>
</evidence>
<dbReference type="GO" id="GO:0009873">
    <property type="term" value="P:ethylene-activated signaling pathway"/>
    <property type="evidence" value="ECO:0007669"/>
    <property type="project" value="UniProtKB-KW"/>
</dbReference>
<keyword evidence="6" id="KW-0539">Nucleus</keyword>
<dbReference type="PROSITE" id="PS51032">
    <property type="entry name" value="AP2_ERF"/>
    <property type="match status" value="1"/>
</dbReference>
<keyword evidence="10" id="KW-1185">Reference proteome</keyword>
<dbReference type="OMA" id="TNFYYPF"/>
<evidence type="ECO:0000256" key="3">
    <source>
        <dbReference type="ARBA" id="ARBA00023015"/>
    </source>
</evidence>
<evidence type="ECO:0000256" key="7">
    <source>
        <dbReference type="SAM" id="MobiDB-lite"/>
    </source>
</evidence>
<dbReference type="AlphaFoldDB" id="B9SMB3"/>
<dbReference type="InterPro" id="IPR001471">
    <property type="entry name" value="AP2/ERF_dom"/>
</dbReference>
<evidence type="ECO:0000256" key="6">
    <source>
        <dbReference type="ARBA" id="ARBA00023242"/>
    </source>
</evidence>
<keyword evidence="5" id="KW-0804">Transcription</keyword>
<keyword evidence="2" id="KW-0936">Ethylene signaling pathway</keyword>
<dbReference type="InParanoid" id="B9SMB3"/>
<keyword evidence="3" id="KW-0805">Transcription regulation</keyword>
<name>B9SMB3_RICCO</name>
<dbReference type="PANTHER" id="PTHR31677:SF87">
    <property type="entry name" value="ETHYLENE-RESPONSIVE TRANSCRIPTION FACTOR ERF088"/>
    <property type="match status" value="1"/>
</dbReference>
<dbReference type="GO" id="GO:0003700">
    <property type="term" value="F:DNA-binding transcription factor activity"/>
    <property type="evidence" value="ECO:0007669"/>
    <property type="project" value="InterPro"/>
</dbReference>
<dbReference type="OrthoDB" id="780830at2759"/>
<accession>B9SMB3</accession>
<dbReference type="SMART" id="SM00380">
    <property type="entry name" value="AP2"/>
    <property type="match status" value="1"/>
</dbReference>
<feature type="domain" description="AP2/ERF" evidence="8">
    <location>
        <begin position="21"/>
        <end position="79"/>
    </location>
</feature>
<evidence type="ECO:0000259" key="8">
    <source>
        <dbReference type="PROSITE" id="PS51032"/>
    </source>
</evidence>
<proteinExistence type="predicted"/>
<dbReference type="SUPFAM" id="SSF54171">
    <property type="entry name" value="DNA-binding domain"/>
    <property type="match status" value="1"/>
</dbReference>